<evidence type="ECO:0000313" key="6">
    <source>
        <dbReference type="EMBL" id="JAS05083.1"/>
    </source>
</evidence>
<keyword evidence="4" id="KW-0732">Signal</keyword>
<evidence type="ECO:0000256" key="4">
    <source>
        <dbReference type="SAM" id="SignalP"/>
    </source>
</evidence>
<keyword evidence="2" id="KW-0964">Secreted</keyword>
<dbReference type="InterPro" id="IPR054131">
    <property type="entry name" value="Toxin_cobra-type"/>
</dbReference>
<reference evidence="6" key="2">
    <citation type="journal article" date="2015" name="G3 (Bethesda)">
        <title>Post-transcriptional mechanisms contribute little to phenotypic variation in snake venoms.</title>
        <authorList>
            <person name="Rokyta D.R."/>
            <person name="Margres M.J."/>
            <person name="Calvin K."/>
        </authorList>
    </citation>
    <scope>NUCLEOTIDE SEQUENCE</scope>
</reference>
<dbReference type="AlphaFoldDB" id="A0A0F7YYX2"/>
<reference evidence="5" key="1">
    <citation type="submission" date="2014-05" db="EMBL/GenBank/DDBJ databases">
        <title>The extremes of toxin expression variation revealed in two sympatric snake species.</title>
        <authorList>
            <person name="Margres M.J."/>
            <person name="Wray K.P."/>
            <person name="McGivern J.J."/>
            <person name="Seavy M."/>
            <person name="Sanader D."/>
            <person name="Facente J."/>
            <person name="Rokyta D.R."/>
        </authorList>
    </citation>
    <scope>NUCLEOTIDE SEQUENCE</scope>
</reference>
<dbReference type="InterPro" id="IPR003571">
    <property type="entry name" value="Snake_3FTx"/>
</dbReference>
<comment type="subcellular location">
    <subcellularLocation>
        <location evidence="1">Secreted</location>
    </subcellularLocation>
</comment>
<evidence type="ECO:0000256" key="3">
    <source>
        <dbReference type="ARBA" id="ARBA00023157"/>
    </source>
</evidence>
<evidence type="ECO:0000313" key="5">
    <source>
        <dbReference type="EMBL" id="JAI09095.1"/>
    </source>
</evidence>
<dbReference type="CDD" id="cd00206">
    <property type="entry name" value="TFP_snake_toxin"/>
    <property type="match status" value="1"/>
</dbReference>
<sequence>MNTLLLTLVVVTIVCLDLGNTRICDDSSIPFLRTPQLCPKGQDVCYKKTPIVKKFKWLQKKGCASSCPKNGFIKIFKIECCTKDNCI</sequence>
<accession>A0A0F7YYX2</accession>
<dbReference type="Gene3D" id="2.10.60.10">
    <property type="entry name" value="CD59"/>
    <property type="match status" value="1"/>
</dbReference>
<dbReference type="InterPro" id="IPR045860">
    <property type="entry name" value="Snake_toxin-like_sf"/>
</dbReference>
<feature type="signal peptide" evidence="4">
    <location>
        <begin position="1"/>
        <end position="21"/>
    </location>
</feature>
<dbReference type="Pfam" id="PF21947">
    <property type="entry name" value="Toxin_cobra-type"/>
    <property type="match status" value="1"/>
</dbReference>
<name>A0A0F7YYX2_MICFL</name>
<dbReference type="GO" id="GO:0090729">
    <property type="term" value="F:toxin activity"/>
    <property type="evidence" value="ECO:0007669"/>
    <property type="project" value="InterPro"/>
</dbReference>
<evidence type="ECO:0000256" key="1">
    <source>
        <dbReference type="ARBA" id="ARBA00004613"/>
    </source>
</evidence>
<organism evidence="5">
    <name type="scientific">Micrurus fulvius</name>
    <name type="common">Eastern coral snake</name>
    <name type="synonym">Coluber fulvius</name>
    <dbReference type="NCBI Taxonomy" id="8637"/>
    <lineage>
        <taxon>Eukaryota</taxon>
        <taxon>Metazoa</taxon>
        <taxon>Chordata</taxon>
        <taxon>Craniata</taxon>
        <taxon>Vertebrata</taxon>
        <taxon>Euteleostomi</taxon>
        <taxon>Lepidosauria</taxon>
        <taxon>Squamata</taxon>
        <taxon>Bifurcata</taxon>
        <taxon>Unidentata</taxon>
        <taxon>Episquamata</taxon>
        <taxon>Toxicofera</taxon>
        <taxon>Serpentes</taxon>
        <taxon>Colubroidea</taxon>
        <taxon>Elapidae</taxon>
        <taxon>Elapinae</taxon>
        <taxon>Micrurus</taxon>
    </lineage>
</organism>
<dbReference type="SUPFAM" id="SSF57302">
    <property type="entry name" value="Snake toxin-like"/>
    <property type="match status" value="1"/>
</dbReference>
<evidence type="ECO:0000256" key="2">
    <source>
        <dbReference type="ARBA" id="ARBA00022525"/>
    </source>
</evidence>
<feature type="chain" id="PRO_5010617314" evidence="4">
    <location>
        <begin position="22"/>
        <end position="87"/>
    </location>
</feature>
<proteinExistence type="evidence at transcript level"/>
<dbReference type="EMBL" id="GDBF01000003">
    <property type="protein sequence ID" value="JAS05083.1"/>
    <property type="molecule type" value="Transcribed_RNA"/>
</dbReference>
<dbReference type="GO" id="GO:0005576">
    <property type="term" value="C:extracellular region"/>
    <property type="evidence" value="ECO:0007669"/>
    <property type="project" value="UniProtKB-SubCell"/>
</dbReference>
<protein>
    <submittedName>
        <fullName evidence="5">Three-finger toxin 10c</fullName>
    </submittedName>
</protein>
<dbReference type="EMBL" id="GBEW01001270">
    <property type="protein sequence ID" value="JAI09095.1"/>
    <property type="molecule type" value="mRNA"/>
</dbReference>
<keyword evidence="3" id="KW-1015">Disulfide bond</keyword>